<dbReference type="InterPro" id="IPR036236">
    <property type="entry name" value="Znf_C2H2_sf"/>
</dbReference>
<keyword evidence="1" id="KW-0479">Metal-binding</keyword>
<evidence type="ECO:0000256" key="2">
    <source>
        <dbReference type="ARBA" id="ARBA00022737"/>
    </source>
</evidence>
<evidence type="ECO:0000256" key="1">
    <source>
        <dbReference type="ARBA" id="ARBA00022723"/>
    </source>
</evidence>
<feature type="non-terminal residue" evidence="7">
    <location>
        <position position="73"/>
    </location>
</feature>
<name>A0A7K5WYQ7_9CHAR</name>
<evidence type="ECO:0000256" key="5">
    <source>
        <dbReference type="PROSITE-ProRule" id="PRU00042"/>
    </source>
</evidence>
<feature type="non-terminal residue" evidence="7">
    <location>
        <position position="1"/>
    </location>
</feature>
<evidence type="ECO:0000313" key="8">
    <source>
        <dbReference type="Proteomes" id="UP000586671"/>
    </source>
</evidence>
<feature type="domain" description="C2H2-type" evidence="6">
    <location>
        <begin position="36"/>
        <end position="63"/>
    </location>
</feature>
<sequence>HPGEKPYKYLECGKSFVQSSDLLIHNLIRHLGLQPYKCRDRRKSFGIRSVLVIHQQLHRGTHPSEHPVCGKSF</sequence>
<feature type="domain" description="C2H2-type" evidence="6">
    <location>
        <begin position="7"/>
        <end position="35"/>
    </location>
</feature>
<dbReference type="PANTHER" id="PTHR14196">
    <property type="entry name" value="ODD-SKIPPED - RELATED"/>
    <property type="match status" value="1"/>
</dbReference>
<dbReference type="PROSITE" id="PS50157">
    <property type="entry name" value="ZINC_FINGER_C2H2_2"/>
    <property type="match status" value="2"/>
</dbReference>
<gene>
    <name evidence="7" type="primary">Znf572_0</name>
    <name evidence="7" type="ORF">DROARD_R10216</name>
</gene>
<evidence type="ECO:0000256" key="3">
    <source>
        <dbReference type="ARBA" id="ARBA00022771"/>
    </source>
</evidence>
<evidence type="ECO:0000313" key="7">
    <source>
        <dbReference type="EMBL" id="NWU46332.1"/>
    </source>
</evidence>
<evidence type="ECO:0000256" key="4">
    <source>
        <dbReference type="ARBA" id="ARBA00022833"/>
    </source>
</evidence>
<evidence type="ECO:0000259" key="6">
    <source>
        <dbReference type="PROSITE" id="PS50157"/>
    </source>
</evidence>
<protein>
    <submittedName>
        <fullName evidence="7">ZN572 protein</fullName>
    </submittedName>
</protein>
<reference evidence="7 8" key="1">
    <citation type="submission" date="2019-09" db="EMBL/GenBank/DDBJ databases">
        <title>Bird 10,000 Genomes (B10K) Project - Family phase.</title>
        <authorList>
            <person name="Zhang G."/>
        </authorList>
    </citation>
    <scope>NUCLEOTIDE SEQUENCE [LARGE SCALE GENOMIC DNA]</scope>
    <source>
        <strain evidence="7">B10K-DU-012-55</strain>
        <tissue evidence="7">Muscle</tissue>
    </source>
</reference>
<keyword evidence="8" id="KW-1185">Reference proteome</keyword>
<dbReference type="FunFam" id="3.30.160.60:FF:002061">
    <property type="entry name" value="Uncharacterized protein"/>
    <property type="match status" value="1"/>
</dbReference>
<dbReference type="GO" id="GO:0000981">
    <property type="term" value="F:DNA-binding transcription factor activity, RNA polymerase II-specific"/>
    <property type="evidence" value="ECO:0007669"/>
    <property type="project" value="TreeGrafter"/>
</dbReference>
<keyword evidence="2" id="KW-0677">Repeat</keyword>
<dbReference type="PANTHER" id="PTHR14196:SF12">
    <property type="entry name" value="ZINC FINGER PROTEIN 208-LIKE"/>
    <property type="match status" value="1"/>
</dbReference>
<proteinExistence type="predicted"/>
<dbReference type="SUPFAM" id="SSF57667">
    <property type="entry name" value="beta-beta-alpha zinc fingers"/>
    <property type="match status" value="2"/>
</dbReference>
<dbReference type="Proteomes" id="UP000586671">
    <property type="component" value="Unassembled WGS sequence"/>
</dbReference>
<dbReference type="EMBL" id="VYZM01000060">
    <property type="protein sequence ID" value="NWU46332.1"/>
    <property type="molecule type" value="Genomic_DNA"/>
</dbReference>
<keyword evidence="3 5" id="KW-0863">Zinc-finger</keyword>
<comment type="caution">
    <text evidence="7">The sequence shown here is derived from an EMBL/GenBank/DDBJ whole genome shotgun (WGS) entry which is preliminary data.</text>
</comment>
<dbReference type="GO" id="GO:0008270">
    <property type="term" value="F:zinc ion binding"/>
    <property type="evidence" value="ECO:0007669"/>
    <property type="project" value="UniProtKB-KW"/>
</dbReference>
<dbReference type="GO" id="GO:0005634">
    <property type="term" value="C:nucleus"/>
    <property type="evidence" value="ECO:0007669"/>
    <property type="project" value="TreeGrafter"/>
</dbReference>
<dbReference type="Gene3D" id="3.30.160.60">
    <property type="entry name" value="Classic Zinc Finger"/>
    <property type="match status" value="2"/>
</dbReference>
<accession>A0A7K5WYQ7</accession>
<dbReference type="InterPro" id="IPR050717">
    <property type="entry name" value="C2H2-ZF_Transcription_Reg"/>
</dbReference>
<keyword evidence="4" id="KW-0862">Zinc</keyword>
<dbReference type="GO" id="GO:0000977">
    <property type="term" value="F:RNA polymerase II transcription regulatory region sequence-specific DNA binding"/>
    <property type="evidence" value="ECO:0007669"/>
    <property type="project" value="TreeGrafter"/>
</dbReference>
<dbReference type="AlphaFoldDB" id="A0A7K5WYQ7"/>
<organism evidence="7 8">
    <name type="scientific">Dromas ardeola</name>
    <dbReference type="NCBI Taxonomy" id="458190"/>
    <lineage>
        <taxon>Eukaryota</taxon>
        <taxon>Metazoa</taxon>
        <taxon>Chordata</taxon>
        <taxon>Craniata</taxon>
        <taxon>Vertebrata</taxon>
        <taxon>Euteleostomi</taxon>
        <taxon>Archelosauria</taxon>
        <taxon>Archosauria</taxon>
        <taxon>Dinosauria</taxon>
        <taxon>Saurischia</taxon>
        <taxon>Theropoda</taxon>
        <taxon>Coelurosauria</taxon>
        <taxon>Aves</taxon>
        <taxon>Neognathae</taxon>
        <taxon>Neoaves</taxon>
        <taxon>Charadriiformes</taxon>
        <taxon>Dromadidae</taxon>
        <taxon>Dromas</taxon>
    </lineage>
</organism>
<dbReference type="InterPro" id="IPR013087">
    <property type="entry name" value="Znf_C2H2_type"/>
</dbReference>